<feature type="repeat" description="ANK" evidence="3">
    <location>
        <begin position="95"/>
        <end position="117"/>
    </location>
</feature>
<dbReference type="PANTHER" id="PTHR24198:SF165">
    <property type="entry name" value="ANKYRIN REPEAT-CONTAINING PROTEIN-RELATED"/>
    <property type="match status" value="1"/>
</dbReference>
<evidence type="ECO:0000256" key="5">
    <source>
        <dbReference type="SAM" id="Phobius"/>
    </source>
</evidence>
<dbReference type="GO" id="GO:0005634">
    <property type="term" value="C:nucleus"/>
    <property type="evidence" value="ECO:0000318"/>
    <property type="project" value="GO_Central"/>
</dbReference>
<name>A0A2R6WB17_MARPO</name>
<dbReference type="InterPro" id="IPR002110">
    <property type="entry name" value="Ankyrin_rpt"/>
</dbReference>
<dbReference type="GO" id="GO:0045944">
    <property type="term" value="P:positive regulation of transcription by RNA polymerase II"/>
    <property type="evidence" value="ECO:0000318"/>
    <property type="project" value="GO_Central"/>
</dbReference>
<reference evidence="7" key="1">
    <citation type="journal article" date="2017" name="Cell">
        <title>Insights into land plant evolution garnered from the Marchantia polymorpha genome.</title>
        <authorList>
            <person name="Bowman J.L."/>
            <person name="Kohchi T."/>
            <person name="Yamato K.T."/>
            <person name="Jenkins J."/>
            <person name="Shu S."/>
            <person name="Ishizaki K."/>
            <person name="Yamaoka S."/>
            <person name="Nishihama R."/>
            <person name="Nakamura Y."/>
            <person name="Berger F."/>
            <person name="Adam C."/>
            <person name="Aki S.S."/>
            <person name="Althoff F."/>
            <person name="Araki T."/>
            <person name="Arteaga-Vazquez M.A."/>
            <person name="Balasubrmanian S."/>
            <person name="Barry K."/>
            <person name="Bauer D."/>
            <person name="Boehm C.R."/>
            <person name="Briginshaw L."/>
            <person name="Caballero-Perez J."/>
            <person name="Catarino B."/>
            <person name="Chen F."/>
            <person name="Chiyoda S."/>
            <person name="Chovatia M."/>
            <person name="Davies K.M."/>
            <person name="Delmans M."/>
            <person name="Demura T."/>
            <person name="Dierschke T."/>
            <person name="Dolan L."/>
            <person name="Dorantes-Acosta A.E."/>
            <person name="Eklund D.M."/>
            <person name="Florent S.N."/>
            <person name="Flores-Sandoval E."/>
            <person name="Fujiyama A."/>
            <person name="Fukuzawa H."/>
            <person name="Galik B."/>
            <person name="Grimanelli D."/>
            <person name="Grimwood J."/>
            <person name="Grossniklaus U."/>
            <person name="Hamada T."/>
            <person name="Haseloff J."/>
            <person name="Hetherington A.J."/>
            <person name="Higo A."/>
            <person name="Hirakawa Y."/>
            <person name="Hundley H.N."/>
            <person name="Ikeda Y."/>
            <person name="Inoue K."/>
            <person name="Inoue S.I."/>
            <person name="Ishida S."/>
            <person name="Jia Q."/>
            <person name="Kakita M."/>
            <person name="Kanazawa T."/>
            <person name="Kawai Y."/>
            <person name="Kawashima T."/>
            <person name="Kennedy M."/>
            <person name="Kinose K."/>
            <person name="Kinoshita T."/>
            <person name="Kohara Y."/>
            <person name="Koide E."/>
            <person name="Komatsu K."/>
            <person name="Kopischke S."/>
            <person name="Kubo M."/>
            <person name="Kyozuka J."/>
            <person name="Lagercrantz U."/>
            <person name="Lin S.S."/>
            <person name="Lindquist E."/>
            <person name="Lipzen A.M."/>
            <person name="Lu C.W."/>
            <person name="De Luna E."/>
            <person name="Martienssen R.A."/>
            <person name="Minamino N."/>
            <person name="Mizutani M."/>
            <person name="Mizutani M."/>
            <person name="Mochizuki N."/>
            <person name="Monte I."/>
            <person name="Mosher R."/>
            <person name="Nagasaki H."/>
            <person name="Nakagami H."/>
            <person name="Naramoto S."/>
            <person name="Nishitani K."/>
            <person name="Ohtani M."/>
            <person name="Okamoto T."/>
            <person name="Okumura M."/>
            <person name="Phillips J."/>
            <person name="Pollak B."/>
            <person name="Reinders A."/>
            <person name="Rovekamp M."/>
            <person name="Sano R."/>
            <person name="Sawa S."/>
            <person name="Schmid M.W."/>
            <person name="Shirakawa M."/>
            <person name="Solano R."/>
            <person name="Spunde A."/>
            <person name="Suetsugu N."/>
            <person name="Sugano S."/>
            <person name="Sugiyama A."/>
            <person name="Sun R."/>
            <person name="Suzuki Y."/>
            <person name="Takenaka M."/>
            <person name="Takezawa D."/>
            <person name="Tomogane H."/>
            <person name="Tsuzuki M."/>
            <person name="Ueda T."/>
            <person name="Umeda M."/>
            <person name="Ward J.M."/>
            <person name="Watanabe Y."/>
            <person name="Yazaki K."/>
            <person name="Yokoyama R."/>
            <person name="Yoshitake Y."/>
            <person name="Yotsui I."/>
            <person name="Zachgo S."/>
            <person name="Schmutz J."/>
        </authorList>
    </citation>
    <scope>NUCLEOTIDE SEQUENCE [LARGE SCALE GENOMIC DNA]</scope>
    <source>
        <strain evidence="7">Tak-1</strain>
    </source>
</reference>
<dbReference type="Proteomes" id="UP000244005">
    <property type="component" value="Unassembled WGS sequence"/>
</dbReference>
<dbReference type="Pfam" id="PF12796">
    <property type="entry name" value="Ank_2"/>
    <property type="match status" value="2"/>
</dbReference>
<evidence type="ECO:0000256" key="1">
    <source>
        <dbReference type="ARBA" id="ARBA00022737"/>
    </source>
</evidence>
<evidence type="ECO:0000256" key="4">
    <source>
        <dbReference type="SAM" id="MobiDB-lite"/>
    </source>
</evidence>
<keyword evidence="5" id="KW-0812">Transmembrane</keyword>
<feature type="region of interest" description="Disordered" evidence="4">
    <location>
        <begin position="286"/>
        <end position="312"/>
    </location>
</feature>
<dbReference type="SMART" id="SM00248">
    <property type="entry name" value="ANK"/>
    <property type="match status" value="7"/>
</dbReference>
<gene>
    <name evidence="6" type="ORF">MARPO_0116s0035</name>
</gene>
<evidence type="ECO:0000313" key="6">
    <source>
        <dbReference type="EMBL" id="PTQ31049.1"/>
    </source>
</evidence>
<feature type="repeat" description="ANK" evidence="3">
    <location>
        <begin position="323"/>
        <end position="355"/>
    </location>
</feature>
<feature type="repeat" description="ANK" evidence="3">
    <location>
        <begin position="361"/>
        <end position="385"/>
    </location>
</feature>
<dbReference type="InterPro" id="IPR036770">
    <property type="entry name" value="Ankyrin_rpt-contain_sf"/>
</dbReference>
<protein>
    <recommendedName>
        <fullName evidence="8">PGG domain-containing protein</fullName>
    </recommendedName>
</protein>
<feature type="compositionally biased region" description="Basic and acidic residues" evidence="4">
    <location>
        <begin position="286"/>
        <end position="298"/>
    </location>
</feature>
<keyword evidence="1" id="KW-0677">Repeat</keyword>
<dbReference type="EMBL" id="KZ772788">
    <property type="protein sequence ID" value="PTQ31049.1"/>
    <property type="molecule type" value="Genomic_DNA"/>
</dbReference>
<dbReference type="SUPFAM" id="SSF48403">
    <property type="entry name" value="Ankyrin repeat"/>
    <property type="match status" value="1"/>
</dbReference>
<dbReference type="Gene3D" id="1.25.40.20">
    <property type="entry name" value="Ankyrin repeat-containing domain"/>
    <property type="match status" value="2"/>
</dbReference>
<keyword evidence="2 3" id="KW-0040">ANK repeat</keyword>
<evidence type="ECO:0008006" key="8">
    <source>
        <dbReference type="Google" id="ProtNLM"/>
    </source>
</evidence>
<evidence type="ECO:0000256" key="2">
    <source>
        <dbReference type="ARBA" id="ARBA00023043"/>
    </source>
</evidence>
<dbReference type="PROSITE" id="PS50088">
    <property type="entry name" value="ANK_REPEAT"/>
    <property type="match status" value="4"/>
</dbReference>
<feature type="transmembrane region" description="Helical" evidence="5">
    <location>
        <begin position="522"/>
        <end position="540"/>
    </location>
</feature>
<dbReference type="GO" id="GO:0000976">
    <property type="term" value="F:transcription cis-regulatory region binding"/>
    <property type="evidence" value="ECO:0000318"/>
    <property type="project" value="GO_Central"/>
</dbReference>
<feature type="repeat" description="ANK" evidence="3">
    <location>
        <begin position="134"/>
        <end position="156"/>
    </location>
</feature>
<evidence type="ECO:0000313" key="7">
    <source>
        <dbReference type="Proteomes" id="UP000244005"/>
    </source>
</evidence>
<organism evidence="6 7">
    <name type="scientific">Marchantia polymorpha</name>
    <name type="common">Common liverwort</name>
    <name type="synonym">Marchantia aquatica</name>
    <dbReference type="NCBI Taxonomy" id="3197"/>
    <lineage>
        <taxon>Eukaryota</taxon>
        <taxon>Viridiplantae</taxon>
        <taxon>Streptophyta</taxon>
        <taxon>Embryophyta</taxon>
        <taxon>Marchantiophyta</taxon>
        <taxon>Marchantiopsida</taxon>
        <taxon>Marchantiidae</taxon>
        <taxon>Marchantiales</taxon>
        <taxon>Marchantiaceae</taxon>
        <taxon>Marchantia</taxon>
    </lineage>
</organism>
<dbReference type="Gramene" id="Mp4g20340.1">
    <property type="protein sequence ID" value="Mp4g20340.1.cds1"/>
    <property type="gene ID" value="Mp4g20340"/>
</dbReference>
<evidence type="ECO:0000256" key="3">
    <source>
        <dbReference type="PROSITE-ProRule" id="PRU00023"/>
    </source>
</evidence>
<proteinExistence type="predicted"/>
<feature type="transmembrane region" description="Helical" evidence="5">
    <location>
        <begin position="560"/>
        <end position="581"/>
    </location>
</feature>
<keyword evidence="5" id="KW-1133">Transmembrane helix</keyword>
<keyword evidence="7" id="KW-1185">Reference proteome</keyword>
<sequence length="665" mass="73213">MGHKNVESPTNRLLEGSQRSCDEVAINVSSKTNSEQVVGTSLRDIPAETGDGAGANATTGTALHLAAAKEDKDLVEGILDGTKGPKLKVDVAASKGITALHIAAYLGHGSIVTLLLDWYRKDPAADVNARDEVLGRTALHYAVGGGHQTVVEELIRFPRINICPTDSFHNLTPLLMEVMKPMALCEGGVRCYEKKQICNSDLVKTLINARPDQINLAVGPAIPQDQRLPDGHILLPWLDWCPIKLFRSDFVLQIVSGEPRNEQSGFSEEYDGRTHEQIQEDMIEADREKTQQKSKAESTKPAQPAAPPKENKDRYHKYLCSMEGHTIFHLAATQNNAKVLSHLLFNGPSAADVNILTADGSGMTPLHCAIRAESLEAFDVLMSHGKVDVNAVLRAGGKLARPDWTGLTLTWWSKKKTEPYRFYEKSHVSDTPLHLAIRCCNSLTLREMVMTFCNHPEFQPSIYNKSGVLPLDLAWLRSSCSLQSGLSSVHLESVLEMLERHPGNEPLMAEVNAMKTGAQNSANAVLVAATLLGAVTFGALLQPPLGAIYGYKSRPVRFFWTYNCMSFYFSMYTILCCLGLVTTQHTQRITGGTKSHMCITQDVHDAHEQAQLFSKSPMSMSLRVYYAQEQAQIVVPSSSVSCPEWEPSPRLALATCHRRRGPSCW</sequence>
<dbReference type="PROSITE" id="PS50297">
    <property type="entry name" value="ANK_REP_REGION"/>
    <property type="match status" value="3"/>
</dbReference>
<dbReference type="AlphaFoldDB" id="A0A2R6WB17"/>
<keyword evidence="5" id="KW-0472">Membrane</keyword>
<dbReference type="OrthoDB" id="1847170at2759"/>
<accession>A0A2R6WB17</accession>
<dbReference type="PANTHER" id="PTHR24198">
    <property type="entry name" value="ANKYRIN REPEAT AND PROTEIN KINASE DOMAIN-CONTAINING PROTEIN"/>
    <property type="match status" value="1"/>
</dbReference>